<dbReference type="STRING" id="694573.A0A194V8Y4"/>
<keyword evidence="9" id="KW-1185">Reference proteome</keyword>
<evidence type="ECO:0000256" key="5">
    <source>
        <dbReference type="SAM" id="SignalP"/>
    </source>
</evidence>
<dbReference type="Proteomes" id="UP000078576">
    <property type="component" value="Unassembled WGS sequence"/>
</dbReference>
<keyword evidence="3 4" id="KW-0274">FAD</keyword>
<proteinExistence type="inferred from homology"/>
<comment type="cofactor">
    <cofactor evidence="3">
        <name>FAD</name>
        <dbReference type="ChEBI" id="CHEBI:57692"/>
    </cofactor>
</comment>
<feature type="domain" description="Glucose-methanol-choline oxidoreductase N-terminal" evidence="7">
    <location>
        <begin position="315"/>
        <end position="329"/>
    </location>
</feature>
<name>A0A194V8Y4_CYTMA</name>
<sequence>MVLKIWTSHATLALALLLDTSSCLHITPDAISSSLRSQYDYIIVGGGASGLVVANRLTEDPYVTVLVLEAGILDAEEAMVTVPGNIGDDLWSVYDWKLETVAQESLDGQTVAFNQGKVIGGGTILNGMVWTRGSAKDYDSWGDLNDDGETNVYNWRWNDLLPYFMKNEHFTLDVDADTQNRFHIHPNMAVHGMAGPVSVTYPHFLYDQSENIISGMVDMGLSITNEPNDGTCLGAMTAPSSMSVQNQSRSDSRTAYFDTAIDRQNLHIATEQTVTQILLETVGEEQRAVGVEFAHSNEAERMNISCSNEVIMAAGAIFTPTLLQLSGIGPENVLSSLGIQTLIDLPGVGANFQDHGMIHPIYSYTNPSVYTADDVTASSASMAAANDEYYNNHTGPLTAPLISTVAFPAMEDFADDWAELIDQAQQRDIDSTLPPGTADTVRQGYLAQRQVQIPLLRDATEGAIEILADSIGTISLAMQRPLSRGTVRPSTSNIFDSPLVDPRYCSEPFDCLVLARALLFNCGLIRTAPMAELQPVVQEPYFCPNFTSSTTDAERASANDRMLALAKQHIATEFHPSGSTAMMPLELGGVVDTELLVYGTQNLRVVDAGVMPMVLGAHLQSAVYAIAERAADIIRS</sequence>
<dbReference type="GO" id="GO:0016614">
    <property type="term" value="F:oxidoreductase activity, acting on CH-OH group of donors"/>
    <property type="evidence" value="ECO:0007669"/>
    <property type="project" value="InterPro"/>
</dbReference>
<feature type="binding site" evidence="3">
    <location>
        <position position="274"/>
    </location>
    <ligand>
        <name>FAD</name>
        <dbReference type="ChEBI" id="CHEBI:57692"/>
    </ligand>
</feature>
<dbReference type="Gene3D" id="3.50.50.60">
    <property type="entry name" value="FAD/NAD(P)-binding domain"/>
    <property type="match status" value="1"/>
</dbReference>
<dbReference type="SUPFAM" id="SSF54373">
    <property type="entry name" value="FAD-linked reductases, C-terminal domain"/>
    <property type="match status" value="1"/>
</dbReference>
<dbReference type="InterPro" id="IPR036188">
    <property type="entry name" value="FAD/NAD-bd_sf"/>
</dbReference>
<evidence type="ECO:0000313" key="8">
    <source>
        <dbReference type="EMBL" id="KUI60338.1"/>
    </source>
</evidence>
<dbReference type="GO" id="GO:0044550">
    <property type="term" value="P:secondary metabolite biosynthetic process"/>
    <property type="evidence" value="ECO:0007669"/>
    <property type="project" value="TreeGrafter"/>
</dbReference>
<dbReference type="OrthoDB" id="269227at2759"/>
<dbReference type="AlphaFoldDB" id="A0A194V8Y4"/>
<evidence type="ECO:0000256" key="3">
    <source>
        <dbReference type="PIRSR" id="PIRSR000137-2"/>
    </source>
</evidence>
<dbReference type="PANTHER" id="PTHR11552:SF115">
    <property type="entry name" value="DEHYDROGENASE XPTC-RELATED"/>
    <property type="match status" value="1"/>
</dbReference>
<dbReference type="PIRSF" id="PIRSF000137">
    <property type="entry name" value="Alcohol_oxidase"/>
    <property type="match status" value="1"/>
</dbReference>
<dbReference type="Gene3D" id="3.30.560.10">
    <property type="entry name" value="Glucose Oxidase, domain 3"/>
    <property type="match status" value="1"/>
</dbReference>
<feature type="active site" description="Proton donor" evidence="2">
    <location>
        <position position="575"/>
    </location>
</feature>
<evidence type="ECO:0000313" key="9">
    <source>
        <dbReference type="Proteomes" id="UP000078576"/>
    </source>
</evidence>
<feature type="active site" description="Proton acceptor" evidence="2">
    <location>
        <position position="618"/>
    </location>
</feature>
<dbReference type="Pfam" id="PF00732">
    <property type="entry name" value="GMC_oxred_N"/>
    <property type="match status" value="1"/>
</dbReference>
<feature type="binding site" evidence="3">
    <location>
        <begin position="126"/>
        <end position="129"/>
    </location>
    <ligand>
        <name>FAD</name>
        <dbReference type="ChEBI" id="CHEBI:57692"/>
    </ligand>
</feature>
<dbReference type="Pfam" id="PF05199">
    <property type="entry name" value="GMC_oxred_C"/>
    <property type="match status" value="1"/>
</dbReference>
<feature type="domain" description="Glucose-methanol-choline oxidoreductase N-terminal" evidence="6">
    <location>
        <begin position="116"/>
        <end position="139"/>
    </location>
</feature>
<dbReference type="EMBL" id="KN714748">
    <property type="protein sequence ID" value="KUI60338.1"/>
    <property type="molecule type" value="Genomic_DNA"/>
</dbReference>
<dbReference type="GO" id="GO:0050660">
    <property type="term" value="F:flavin adenine dinucleotide binding"/>
    <property type="evidence" value="ECO:0007669"/>
    <property type="project" value="InterPro"/>
</dbReference>
<dbReference type="PROSITE" id="PS00624">
    <property type="entry name" value="GMC_OXRED_2"/>
    <property type="match status" value="1"/>
</dbReference>
<dbReference type="PANTHER" id="PTHR11552">
    <property type="entry name" value="GLUCOSE-METHANOL-CHOLINE GMC OXIDOREDUCTASE"/>
    <property type="match status" value="1"/>
</dbReference>
<organism evidence="8 9">
    <name type="scientific">Cytospora mali</name>
    <name type="common">Apple Valsa canker fungus</name>
    <name type="synonym">Valsa mali</name>
    <dbReference type="NCBI Taxonomy" id="578113"/>
    <lineage>
        <taxon>Eukaryota</taxon>
        <taxon>Fungi</taxon>
        <taxon>Dikarya</taxon>
        <taxon>Ascomycota</taxon>
        <taxon>Pezizomycotina</taxon>
        <taxon>Sordariomycetes</taxon>
        <taxon>Sordariomycetidae</taxon>
        <taxon>Diaporthales</taxon>
        <taxon>Cytosporaceae</taxon>
        <taxon>Cytospora</taxon>
    </lineage>
</organism>
<evidence type="ECO:0000256" key="1">
    <source>
        <dbReference type="ARBA" id="ARBA00010790"/>
    </source>
</evidence>
<gene>
    <name evidence="8" type="ORF">VP1G_07544</name>
</gene>
<dbReference type="InterPro" id="IPR012132">
    <property type="entry name" value="GMC_OxRdtase"/>
</dbReference>
<feature type="signal peptide" evidence="5">
    <location>
        <begin position="1"/>
        <end position="23"/>
    </location>
</feature>
<comment type="similarity">
    <text evidence="1 4">Belongs to the GMC oxidoreductase family.</text>
</comment>
<dbReference type="InterPro" id="IPR000172">
    <property type="entry name" value="GMC_OxRdtase_N"/>
</dbReference>
<keyword evidence="5" id="KW-0732">Signal</keyword>
<reference evidence="9" key="1">
    <citation type="submission" date="2014-12" db="EMBL/GenBank/DDBJ databases">
        <title>Genome Sequence of Valsa Canker Pathogens Uncovers a Specific Adaption of Colonization on Woody Bark.</title>
        <authorList>
            <person name="Yin Z."/>
            <person name="Liu H."/>
            <person name="Gao X."/>
            <person name="Li Z."/>
            <person name="Song N."/>
            <person name="Ke X."/>
            <person name="Dai Q."/>
            <person name="Wu Y."/>
            <person name="Sun Y."/>
            <person name="Xu J.-R."/>
            <person name="Kang Z.K."/>
            <person name="Wang L."/>
            <person name="Huang L."/>
        </authorList>
    </citation>
    <scope>NUCLEOTIDE SEQUENCE [LARGE SCALE GENOMIC DNA]</scope>
    <source>
        <strain evidence="9">SXYL134</strain>
    </source>
</reference>
<protein>
    <submittedName>
        <fullName evidence="8">Pyranose dehydrogenase 1</fullName>
    </submittedName>
</protein>
<accession>A0A194V8Y4</accession>
<keyword evidence="4" id="KW-0285">Flavoprotein</keyword>
<dbReference type="InterPro" id="IPR007867">
    <property type="entry name" value="GMC_OxRtase_C"/>
</dbReference>
<evidence type="ECO:0000256" key="4">
    <source>
        <dbReference type="RuleBase" id="RU003968"/>
    </source>
</evidence>
<feature type="chain" id="PRO_5008266274" evidence="5">
    <location>
        <begin position="24"/>
        <end position="636"/>
    </location>
</feature>
<feature type="binding site" evidence="3">
    <location>
        <position position="118"/>
    </location>
    <ligand>
        <name>FAD</name>
        <dbReference type="ChEBI" id="CHEBI:57692"/>
    </ligand>
</feature>
<evidence type="ECO:0000259" key="6">
    <source>
        <dbReference type="PROSITE" id="PS00623"/>
    </source>
</evidence>
<evidence type="ECO:0000259" key="7">
    <source>
        <dbReference type="PROSITE" id="PS00624"/>
    </source>
</evidence>
<evidence type="ECO:0000256" key="2">
    <source>
        <dbReference type="PIRSR" id="PIRSR000137-1"/>
    </source>
</evidence>
<dbReference type="PROSITE" id="PS00623">
    <property type="entry name" value="GMC_OXRED_1"/>
    <property type="match status" value="1"/>
</dbReference>
<dbReference type="SUPFAM" id="SSF51905">
    <property type="entry name" value="FAD/NAD(P)-binding domain"/>
    <property type="match status" value="1"/>
</dbReference>